<gene>
    <name evidence="2" type="ORF">D3872_21230</name>
</gene>
<dbReference type="RefSeq" id="WP_119812663.1">
    <property type="nucleotide sequence ID" value="NZ_QYUP01000154.1"/>
</dbReference>
<feature type="region of interest" description="Disordered" evidence="1">
    <location>
        <begin position="42"/>
        <end position="61"/>
    </location>
</feature>
<reference evidence="2 3" key="1">
    <citation type="submission" date="2018-09" db="EMBL/GenBank/DDBJ databases">
        <authorList>
            <person name="Zhu H."/>
        </authorList>
    </citation>
    <scope>NUCLEOTIDE SEQUENCE [LARGE SCALE GENOMIC DNA]</scope>
    <source>
        <strain evidence="2 3">K1S02-61</strain>
    </source>
</reference>
<evidence type="ECO:0000256" key="1">
    <source>
        <dbReference type="SAM" id="MobiDB-lite"/>
    </source>
</evidence>
<accession>A0A418XE53</accession>
<protein>
    <submittedName>
        <fullName evidence="2">Uncharacterized protein</fullName>
    </submittedName>
</protein>
<proteinExistence type="predicted"/>
<feature type="region of interest" description="Disordered" evidence="1">
    <location>
        <begin position="1"/>
        <end position="24"/>
    </location>
</feature>
<name>A0A418XE53_9BURK</name>
<keyword evidence="3" id="KW-1185">Reference proteome</keyword>
<dbReference type="EMBL" id="QYUP01000154">
    <property type="protein sequence ID" value="RJG10812.1"/>
    <property type="molecule type" value="Genomic_DNA"/>
</dbReference>
<comment type="caution">
    <text evidence="2">The sequence shown here is derived from an EMBL/GenBank/DDBJ whole genome shotgun (WGS) entry which is preliminary data.</text>
</comment>
<organism evidence="2 3">
    <name type="scientific">Massilia cavernae</name>
    <dbReference type="NCBI Taxonomy" id="2320864"/>
    <lineage>
        <taxon>Bacteria</taxon>
        <taxon>Pseudomonadati</taxon>
        <taxon>Pseudomonadota</taxon>
        <taxon>Betaproteobacteria</taxon>
        <taxon>Burkholderiales</taxon>
        <taxon>Oxalobacteraceae</taxon>
        <taxon>Telluria group</taxon>
        <taxon>Massilia</taxon>
    </lineage>
</organism>
<dbReference type="Proteomes" id="UP000284006">
    <property type="component" value="Unassembled WGS sequence"/>
</dbReference>
<evidence type="ECO:0000313" key="3">
    <source>
        <dbReference type="Proteomes" id="UP000284006"/>
    </source>
</evidence>
<sequence>MRHEPQRPGPRSAEASHRTLAGAPSATVVGSARCVNWPTRWNGAASVAPPPPVLDGAQRDL</sequence>
<dbReference type="AlphaFoldDB" id="A0A418XE53"/>
<evidence type="ECO:0000313" key="2">
    <source>
        <dbReference type="EMBL" id="RJG10812.1"/>
    </source>
</evidence>